<sequence>MLWVGVEFVFIEPIFGAILNYGDYNIQWICLFDERFYLVKVILI</sequence>
<accession>Q7RFD5</accession>
<proteinExistence type="predicted"/>
<dbReference type="Proteomes" id="UP000008553">
    <property type="component" value="Unassembled WGS sequence"/>
</dbReference>
<evidence type="ECO:0000313" key="2">
    <source>
        <dbReference type="Proteomes" id="UP000008553"/>
    </source>
</evidence>
<gene>
    <name evidence="1" type="ORF">PY04772</name>
</gene>
<dbReference type="AlphaFoldDB" id="Q7RFD5"/>
<dbReference type="PaxDb" id="73239-Q7RFD5"/>
<dbReference type="EMBL" id="AABL01001469">
    <property type="protein sequence ID" value="EAA16681.1"/>
    <property type="molecule type" value="Genomic_DNA"/>
</dbReference>
<keyword evidence="2" id="KW-1185">Reference proteome</keyword>
<organism evidence="1 2">
    <name type="scientific">Plasmodium yoelii yoelii</name>
    <dbReference type="NCBI Taxonomy" id="73239"/>
    <lineage>
        <taxon>Eukaryota</taxon>
        <taxon>Sar</taxon>
        <taxon>Alveolata</taxon>
        <taxon>Apicomplexa</taxon>
        <taxon>Aconoidasida</taxon>
        <taxon>Haemosporida</taxon>
        <taxon>Plasmodiidae</taxon>
        <taxon>Plasmodium</taxon>
        <taxon>Plasmodium (Vinckeia)</taxon>
    </lineage>
</organism>
<dbReference type="InParanoid" id="Q7RFD5"/>
<reference evidence="1 2" key="1">
    <citation type="journal article" date="2002" name="Nature">
        <title>Genome sequence and comparative analysis of the model rodent malaria parasite Plasmodium yoelii yoelii.</title>
        <authorList>
            <person name="Carlton J.M."/>
            <person name="Angiuoli S.V."/>
            <person name="Suh B.B."/>
            <person name="Kooij T.W."/>
            <person name="Pertea M."/>
            <person name="Silva J.C."/>
            <person name="Ermolaeva M.D."/>
            <person name="Allen J.E."/>
            <person name="Selengut J.D."/>
            <person name="Koo H.L."/>
            <person name="Peterson J.D."/>
            <person name="Pop M."/>
            <person name="Kosack D.S."/>
            <person name="Shumway M.F."/>
            <person name="Bidwell S.L."/>
            <person name="Shallom S.J."/>
            <person name="van Aken S.E."/>
            <person name="Riedmuller S.B."/>
            <person name="Feldblyum T.V."/>
            <person name="Cho J.K."/>
            <person name="Quackenbush J."/>
            <person name="Sedegah M."/>
            <person name="Shoaibi A."/>
            <person name="Cummings L.M."/>
            <person name="Florens L."/>
            <person name="Yates J.R."/>
            <person name="Raine J.D."/>
            <person name="Sinden R.E."/>
            <person name="Harris M.A."/>
            <person name="Cunningham D.A."/>
            <person name="Preiser P.R."/>
            <person name="Bergman L.W."/>
            <person name="Vaidya A.B."/>
            <person name="van Lin L.H."/>
            <person name="Janse C.J."/>
            <person name="Waters A.P."/>
            <person name="Smith H.O."/>
            <person name="White O.R."/>
            <person name="Salzberg S.L."/>
            <person name="Venter J.C."/>
            <person name="Fraser C.M."/>
            <person name="Hoffman S.L."/>
            <person name="Gardner M.J."/>
            <person name="Carucci D.J."/>
        </authorList>
    </citation>
    <scope>NUCLEOTIDE SEQUENCE [LARGE SCALE GENOMIC DNA]</scope>
    <source>
        <strain evidence="1 2">17XNL</strain>
    </source>
</reference>
<comment type="caution">
    <text evidence="1">The sequence shown here is derived from an EMBL/GenBank/DDBJ whole genome shotgun (WGS) entry which is preliminary data.</text>
</comment>
<evidence type="ECO:0000313" key="1">
    <source>
        <dbReference type="EMBL" id="EAA16681.1"/>
    </source>
</evidence>
<protein>
    <submittedName>
        <fullName evidence="1">Uncharacterized protein</fullName>
    </submittedName>
</protein>
<name>Q7RFD5_PLAYO</name>